<dbReference type="Proteomes" id="UP000694888">
    <property type="component" value="Unplaced"/>
</dbReference>
<feature type="compositionally biased region" description="Polar residues" evidence="1">
    <location>
        <begin position="683"/>
        <end position="692"/>
    </location>
</feature>
<feature type="compositionally biased region" description="Basic and acidic residues" evidence="1">
    <location>
        <begin position="771"/>
        <end position="789"/>
    </location>
</feature>
<feature type="region of interest" description="Disordered" evidence="1">
    <location>
        <begin position="682"/>
        <end position="709"/>
    </location>
</feature>
<proteinExistence type="predicted"/>
<name>A0ABM0JRY2_APLCA</name>
<protein>
    <submittedName>
        <fullName evidence="4">Uncharacterized protein LOC101848975</fullName>
    </submittedName>
</protein>
<gene>
    <name evidence="4" type="primary">LOC101848975</name>
</gene>
<evidence type="ECO:0000256" key="1">
    <source>
        <dbReference type="SAM" id="MobiDB-lite"/>
    </source>
</evidence>
<feature type="transmembrane region" description="Helical" evidence="2">
    <location>
        <begin position="612"/>
        <end position="636"/>
    </location>
</feature>
<keyword evidence="2" id="KW-1133">Transmembrane helix</keyword>
<dbReference type="RefSeq" id="XP_005100154.1">
    <property type="nucleotide sequence ID" value="XM_005100097.3"/>
</dbReference>
<organism evidence="3 4">
    <name type="scientific">Aplysia californica</name>
    <name type="common">California sea hare</name>
    <dbReference type="NCBI Taxonomy" id="6500"/>
    <lineage>
        <taxon>Eukaryota</taxon>
        <taxon>Metazoa</taxon>
        <taxon>Spiralia</taxon>
        <taxon>Lophotrochozoa</taxon>
        <taxon>Mollusca</taxon>
        <taxon>Gastropoda</taxon>
        <taxon>Heterobranchia</taxon>
        <taxon>Euthyneura</taxon>
        <taxon>Tectipleura</taxon>
        <taxon>Aplysiida</taxon>
        <taxon>Aplysioidea</taxon>
        <taxon>Aplysiidae</taxon>
        <taxon>Aplysia</taxon>
    </lineage>
</organism>
<dbReference type="GeneID" id="101848975"/>
<keyword evidence="3" id="KW-1185">Reference proteome</keyword>
<accession>A0ABM0JRY2</accession>
<evidence type="ECO:0000256" key="2">
    <source>
        <dbReference type="SAM" id="Phobius"/>
    </source>
</evidence>
<evidence type="ECO:0000313" key="3">
    <source>
        <dbReference type="Proteomes" id="UP000694888"/>
    </source>
</evidence>
<feature type="region of interest" description="Disordered" evidence="1">
    <location>
        <begin position="751"/>
        <end position="789"/>
    </location>
</feature>
<keyword evidence="2" id="KW-0472">Membrane</keyword>
<reference evidence="4" key="1">
    <citation type="submission" date="2025-08" db="UniProtKB">
        <authorList>
            <consortium name="RefSeq"/>
        </authorList>
    </citation>
    <scope>IDENTIFICATION</scope>
</reference>
<evidence type="ECO:0000313" key="4">
    <source>
        <dbReference type="RefSeq" id="XP_005100154.1"/>
    </source>
</evidence>
<keyword evidence="2" id="KW-0812">Transmembrane</keyword>
<sequence length="803" mass="89243">MCAPNPSTSEGKLMSARSHDIMLRLLVRPVFSPGYRRHSVLLITVIGLLWGVPLSTCEEDVDLCPPSQEGEPLTLYCSGTSRTIDRQVFWDRIPSALSYDDDVDEDAYETVSFCGFQPGSSRCTDYQPLITGTQMITDRIPHQFSVSLKLYALQAINRSAIFFCTLFEEGQMHTLFSCRLNTYLVPAEPRCWAEEIKDQGRSSDVRAGAEGEGQALGGSRALVRVTCTTPRMYPDVNCELHQKRNKGEEKKVQAEIIKTTRVSLKQPQDRQAECRAEFYVDLPGTYEYRVNMSPLPQGEWAGGFESLQLVTSKYSKPVDIVLSGLTIDLTQSEPVNICPFDTSGKTIAFTCTARKFKTPPRFEWRVTGGLRGQSHDLSKLKPRTQSVRELQDMTYQATAQYLPEELASVAEITCFVQDAEISDRDHVVSVEVKRLNPENQPAELVFKMRTPNGPLPVGTALTIKENEDVILECVPEPALQDVETYMTCSKQKPNDSSRRQGYENDVGGSAAEFSIGKDNLVPRESLSNIRHSEVAIHGTIFAPKRNCSCWAKSQSSGLCFRPTRSVTVNVISVTDLLKLPVPNKLEIKAEETVTKPQTQGNDDSDNTSNCCLAVLVGVTTSVLTLMLIGILLLVIFRQRCTKQSVLLRFKRTNRPIIQNMTMVAQEPRDYDRRHPGHEEETAIVTTADSNSPFGGRDGSGGPGRVSVPLLHHGSNQSVAILQSDQEDPWDPGVEDPATDIIPFIIRPALLTDPRRQDHPEAGSGEVNPTRPKREVMTDEEIKGISSQEKADRRVLGSACYILK</sequence>